<evidence type="ECO:0000313" key="3">
    <source>
        <dbReference type="Proteomes" id="UP000236551"/>
    </source>
</evidence>
<dbReference type="Proteomes" id="UP000236551">
    <property type="component" value="Plasmid pCV839-15-p2"/>
</dbReference>
<keyword evidence="1" id="KW-0472">Membrane</keyword>
<proteinExistence type="predicted"/>
<protein>
    <submittedName>
        <fullName evidence="2">Uncharacterized protein</fullName>
    </submittedName>
</protein>
<gene>
    <name evidence="2" type="ORF">CV83915_2p0188</name>
</gene>
<keyword evidence="2" id="KW-0614">Plasmid</keyword>
<evidence type="ECO:0000256" key="1">
    <source>
        <dbReference type="SAM" id="Phobius"/>
    </source>
</evidence>
<reference evidence="2 3" key="1">
    <citation type="submission" date="2017-11" db="EMBL/GenBank/DDBJ databases">
        <title>Escherichia coli CV839-15 Genome sequencing and assembly.</title>
        <authorList>
            <person name="Li Z."/>
            <person name="Song N."/>
            <person name="Li W."/>
            <person name="Philip H.R."/>
            <person name="Bu Z."/>
            <person name="Siguo L."/>
        </authorList>
    </citation>
    <scope>NUCLEOTIDE SEQUENCE [LARGE SCALE GENOMIC DNA]</scope>
    <source>
        <strain evidence="2 3">CV839-15</strain>
        <plasmid evidence="3">Plasmid pcv839-15-p2</plasmid>
    </source>
</reference>
<organism evidence="2 3">
    <name type="scientific">Escherichia coli</name>
    <dbReference type="NCBI Taxonomy" id="562"/>
    <lineage>
        <taxon>Bacteria</taxon>
        <taxon>Pseudomonadati</taxon>
        <taxon>Pseudomonadota</taxon>
        <taxon>Gammaproteobacteria</taxon>
        <taxon>Enterobacterales</taxon>
        <taxon>Enterobacteriaceae</taxon>
        <taxon>Escherichia</taxon>
    </lineage>
</organism>
<keyword evidence="1" id="KW-1133">Transmembrane helix</keyword>
<dbReference type="EMBL" id="CP024976">
    <property type="protein sequence ID" value="ATZ30191.1"/>
    <property type="molecule type" value="Genomic_DNA"/>
</dbReference>
<keyword evidence="1" id="KW-0812">Transmembrane</keyword>
<geneLocation type="plasmid" evidence="3">
    <name>pcv839-15-p2</name>
</geneLocation>
<dbReference type="AlphaFoldDB" id="A0A2H4TKW1"/>
<feature type="transmembrane region" description="Helical" evidence="1">
    <location>
        <begin position="20"/>
        <end position="42"/>
    </location>
</feature>
<name>A0A2H4TKW1_ECOLX</name>
<evidence type="ECO:0000313" key="2">
    <source>
        <dbReference type="EMBL" id="ATZ30191.1"/>
    </source>
</evidence>
<accession>A0A2H4TKW1</accession>
<sequence length="45" mass="5451">MYKLYCNSHNKKNMKVYDILIQKLICYLLSVSIISVQIWQILKFL</sequence>